<keyword evidence="1" id="KW-1133">Transmembrane helix</keyword>
<accession>A0ABT5U0P2</accession>
<keyword evidence="1" id="KW-0812">Transmembrane</keyword>
<comment type="caution">
    <text evidence="2">The sequence shown here is derived from an EMBL/GenBank/DDBJ whole genome shotgun (WGS) entry which is preliminary data.</text>
</comment>
<reference evidence="2" key="1">
    <citation type="submission" date="2023-02" db="EMBL/GenBank/DDBJ databases">
        <title>Georgenia sp.10Sc9-8, isolated from a soil sample collected from the Taklamakan desert.</title>
        <authorList>
            <person name="Liu S."/>
        </authorList>
    </citation>
    <scope>NUCLEOTIDE SEQUENCE</scope>
    <source>
        <strain evidence="2">10Sc9-8</strain>
    </source>
</reference>
<dbReference type="EMBL" id="JARACI010001114">
    <property type="protein sequence ID" value="MDD9207493.1"/>
    <property type="molecule type" value="Genomic_DNA"/>
</dbReference>
<feature type="transmembrane region" description="Helical" evidence="1">
    <location>
        <begin position="28"/>
        <end position="47"/>
    </location>
</feature>
<keyword evidence="1" id="KW-0472">Membrane</keyword>
<feature type="transmembrane region" description="Helical" evidence="1">
    <location>
        <begin position="145"/>
        <end position="167"/>
    </location>
</feature>
<evidence type="ECO:0000313" key="3">
    <source>
        <dbReference type="Proteomes" id="UP001165561"/>
    </source>
</evidence>
<evidence type="ECO:0008006" key="4">
    <source>
        <dbReference type="Google" id="ProtNLM"/>
    </source>
</evidence>
<name>A0ABT5U0P2_9MICO</name>
<proteinExistence type="predicted"/>
<evidence type="ECO:0000256" key="1">
    <source>
        <dbReference type="SAM" id="Phobius"/>
    </source>
</evidence>
<protein>
    <recommendedName>
        <fullName evidence="4">FUSC family protein</fullName>
    </recommendedName>
</protein>
<organism evidence="2 3">
    <name type="scientific">Georgenia halotolerans</name>
    <dbReference type="NCBI Taxonomy" id="3028317"/>
    <lineage>
        <taxon>Bacteria</taxon>
        <taxon>Bacillati</taxon>
        <taxon>Actinomycetota</taxon>
        <taxon>Actinomycetes</taxon>
        <taxon>Micrococcales</taxon>
        <taxon>Bogoriellaceae</taxon>
        <taxon>Georgenia</taxon>
    </lineage>
</organism>
<evidence type="ECO:0000313" key="2">
    <source>
        <dbReference type="EMBL" id="MDD9207493.1"/>
    </source>
</evidence>
<dbReference type="Proteomes" id="UP001165561">
    <property type="component" value="Unassembled WGS sequence"/>
</dbReference>
<feature type="transmembrane region" description="Helical" evidence="1">
    <location>
        <begin position="105"/>
        <end position="138"/>
    </location>
</feature>
<keyword evidence="3" id="KW-1185">Reference proteome</keyword>
<sequence length="369" mass="38931">MLRRDRTHRLPAPGWVLRTSARHPRAAMAVRAAVATALAWYVAQALPGPASEYPYYAPMGAVIASSTTLMSSARESLQAVGSISLGGLIGVVAGELTEVSHPGVIAMAAAAGVVASGWSVLGGMGSWVPTAALFTLIIGQGDPDYVGAFAGLTLLGALIGLLVTVLMPHLPLAPAQQATAAVRTALVDELHALADSLEQGEDPDERTWQSRHERVRPLLARMRAAVADADEARRGNFRAPRYAAAFDTLENQSRSLERVATLIIDLSELVTEQDTDRERQLALGGQLRPTTATALRDLAAALSSVTGASAEPAVIADAHRSLDTLTREVDRHRDPDQPGGGTLTAGAVLLILRRCLDSVHPTRTTEYAS</sequence>
<gene>
    <name evidence="2" type="ORF">PU560_13615</name>
</gene>